<dbReference type="InterPro" id="IPR036866">
    <property type="entry name" value="RibonucZ/Hydroxyglut_hydro"/>
</dbReference>
<dbReference type="EMBL" id="BMBA01000004">
    <property type="protein sequence ID" value="GFZ33240.1"/>
    <property type="molecule type" value="Genomic_DNA"/>
</dbReference>
<name>A0ABQ1EF77_9CLOT</name>
<dbReference type="Proteomes" id="UP000663802">
    <property type="component" value="Unassembled WGS sequence"/>
</dbReference>
<dbReference type="SUPFAM" id="SSF56281">
    <property type="entry name" value="Metallo-hydrolase/oxidoreductase"/>
    <property type="match status" value="1"/>
</dbReference>
<sequence>MKDWFTIEKIDNSTYVISEEGHWEKMHSYLLIGETSALLIDTGLGIGNIRAEVELLTDLPVKVVTTHVHWDHIGGHGLFNDISVYVSEAQWLEKGIPMPINVIKNNVIKEPFSKMPPKEFDINKYKVYTGTPTKLLFDNDIIDIGCRKIRVLHTPGHSPGHICLFEEDRGYLYTGDLIYLGTLFAFYPSTNPVDFKKSVDRLSKLHNIQKILPGHNALEVPVDTIEKVKEAFEYIEKNNLLKHGSGIFEFESFSIHL</sequence>
<dbReference type="PANTHER" id="PTHR42951:SF4">
    <property type="entry name" value="ACYL-COENZYME A THIOESTERASE MBLAC2"/>
    <property type="match status" value="1"/>
</dbReference>
<gene>
    <name evidence="2" type="ORF">CSC2_37660</name>
</gene>
<reference evidence="2 3" key="1">
    <citation type="journal article" date="2021" name="Int. J. Syst. Evol. Microbiol.">
        <title>Clostridium zeae sp. nov., isolated from corn silage.</title>
        <authorList>
            <person name="Kobayashi H."/>
            <person name="Tanizawa Y."/>
            <person name="Yagura M."/>
            <person name="Sakamoto M."/>
            <person name="Ohkuma M."/>
            <person name="Tohno M."/>
        </authorList>
    </citation>
    <scope>NUCLEOTIDE SEQUENCE [LARGE SCALE GENOMIC DNA]</scope>
    <source>
        <strain evidence="2 3">CSC2</strain>
    </source>
</reference>
<feature type="domain" description="Metallo-beta-lactamase" evidence="1">
    <location>
        <begin position="25"/>
        <end position="215"/>
    </location>
</feature>
<dbReference type="SMART" id="SM00849">
    <property type="entry name" value="Lactamase_B"/>
    <property type="match status" value="1"/>
</dbReference>
<proteinExistence type="predicted"/>
<dbReference type="RefSeq" id="WP_206871475.1">
    <property type="nucleotide sequence ID" value="NZ_BMBA01000004.1"/>
</dbReference>
<dbReference type="Gene3D" id="3.60.15.10">
    <property type="entry name" value="Ribonuclease Z/Hydroxyacylglutathione hydrolase-like"/>
    <property type="match status" value="1"/>
</dbReference>
<evidence type="ECO:0000259" key="1">
    <source>
        <dbReference type="SMART" id="SM00849"/>
    </source>
</evidence>
<keyword evidence="3" id="KW-1185">Reference proteome</keyword>
<dbReference type="PANTHER" id="PTHR42951">
    <property type="entry name" value="METALLO-BETA-LACTAMASE DOMAIN-CONTAINING"/>
    <property type="match status" value="1"/>
</dbReference>
<evidence type="ECO:0000313" key="2">
    <source>
        <dbReference type="EMBL" id="GFZ33240.1"/>
    </source>
</evidence>
<dbReference type="InterPro" id="IPR001279">
    <property type="entry name" value="Metallo-B-lactamas"/>
</dbReference>
<organism evidence="2 3">
    <name type="scientific">Clostridium zeae</name>
    <dbReference type="NCBI Taxonomy" id="2759022"/>
    <lineage>
        <taxon>Bacteria</taxon>
        <taxon>Bacillati</taxon>
        <taxon>Bacillota</taxon>
        <taxon>Clostridia</taxon>
        <taxon>Eubacteriales</taxon>
        <taxon>Clostridiaceae</taxon>
        <taxon>Clostridium</taxon>
    </lineage>
</organism>
<evidence type="ECO:0000313" key="3">
    <source>
        <dbReference type="Proteomes" id="UP000663802"/>
    </source>
</evidence>
<protein>
    <submittedName>
        <fullName evidence="2">MBL fold metallo-hydrolase</fullName>
    </submittedName>
</protein>
<dbReference type="Pfam" id="PF00753">
    <property type="entry name" value="Lactamase_B"/>
    <property type="match status" value="1"/>
</dbReference>
<comment type="caution">
    <text evidence="2">The sequence shown here is derived from an EMBL/GenBank/DDBJ whole genome shotgun (WGS) entry which is preliminary data.</text>
</comment>
<accession>A0ABQ1EF77</accession>
<dbReference type="InterPro" id="IPR050855">
    <property type="entry name" value="NDM-1-like"/>
</dbReference>